<keyword evidence="2" id="KW-1185">Reference proteome</keyword>
<dbReference type="PANTHER" id="PTHR43611:SF3">
    <property type="entry name" value="FLAVIN MONONUCLEOTIDE HYDROLASE 1, CHLOROPLATIC"/>
    <property type="match status" value="1"/>
</dbReference>
<dbReference type="InterPro" id="IPR023214">
    <property type="entry name" value="HAD_sf"/>
</dbReference>
<dbReference type="InterPro" id="IPR023198">
    <property type="entry name" value="PGP-like_dom2"/>
</dbReference>
<dbReference type="PANTHER" id="PTHR43611">
    <property type="entry name" value="ALPHA-D-GLUCOSE 1-PHOSPHATE PHOSPHATASE"/>
    <property type="match status" value="1"/>
</dbReference>
<name>A0ABU1F5I8_9RHOB</name>
<accession>A0ABU1F5I8</accession>
<evidence type="ECO:0000313" key="2">
    <source>
        <dbReference type="Proteomes" id="UP001247754"/>
    </source>
</evidence>
<dbReference type="PRINTS" id="PR00413">
    <property type="entry name" value="HADHALOGNASE"/>
</dbReference>
<dbReference type="Gene3D" id="1.10.150.240">
    <property type="entry name" value="Putative phosphatase, domain 2"/>
    <property type="match status" value="1"/>
</dbReference>
<reference evidence="1 2" key="1">
    <citation type="submission" date="2023-09" db="EMBL/GenBank/DDBJ databases">
        <title>Xinfangfangia sedmenti sp. nov., isolated the sedment.</title>
        <authorList>
            <person name="Xu L."/>
        </authorList>
    </citation>
    <scope>NUCLEOTIDE SEQUENCE [LARGE SCALE GENOMIC DNA]</scope>
    <source>
        <strain evidence="1 2">LG-4</strain>
    </source>
</reference>
<dbReference type="InterPro" id="IPR006439">
    <property type="entry name" value="HAD-SF_hydro_IA"/>
</dbReference>
<organism evidence="1 2">
    <name type="scientific">Ruixingdingia sedimenti</name>
    <dbReference type="NCBI Taxonomy" id="3073604"/>
    <lineage>
        <taxon>Bacteria</taxon>
        <taxon>Pseudomonadati</taxon>
        <taxon>Pseudomonadota</taxon>
        <taxon>Alphaproteobacteria</taxon>
        <taxon>Rhodobacterales</taxon>
        <taxon>Paracoccaceae</taxon>
        <taxon>Ruixingdingia</taxon>
    </lineage>
</organism>
<gene>
    <name evidence="1" type="ORF">RGD00_05955</name>
</gene>
<sequence>MTVGAVVFDIGNVLIRWQPELFYDAEIGPEARRAMFAEIDLHGMNDRIDRGEGFAAVVDQVAAAHPHWGDAIRLWHDRWLDMAQPAIPQSVALLRRLRARGVPVFALTNFGVEPFALARRRYDFLDEFDRAYISGHLRMAKPDPAIYAHVEADSGIAPHRLLFADDRADNIAVAAARGWQVHLFTTPQAWGAALADAGLLTAEDAAAG</sequence>
<proteinExistence type="predicted"/>
<dbReference type="Pfam" id="PF00702">
    <property type="entry name" value="Hydrolase"/>
    <property type="match status" value="1"/>
</dbReference>
<dbReference type="SFLD" id="SFLDS00003">
    <property type="entry name" value="Haloacid_Dehalogenase"/>
    <property type="match status" value="1"/>
</dbReference>
<evidence type="ECO:0000313" key="1">
    <source>
        <dbReference type="EMBL" id="MDR5652135.1"/>
    </source>
</evidence>
<dbReference type="CDD" id="cd02603">
    <property type="entry name" value="HAD_sEH-N_like"/>
    <property type="match status" value="1"/>
</dbReference>
<dbReference type="EMBL" id="JAVKPH010000005">
    <property type="protein sequence ID" value="MDR5652135.1"/>
    <property type="molecule type" value="Genomic_DNA"/>
</dbReference>
<dbReference type="SFLD" id="SFLDG01129">
    <property type="entry name" value="C1.5:_HAD__Beta-PGM__Phosphata"/>
    <property type="match status" value="1"/>
</dbReference>
<dbReference type="NCBIfam" id="TIGR01509">
    <property type="entry name" value="HAD-SF-IA-v3"/>
    <property type="match status" value="1"/>
</dbReference>
<dbReference type="Proteomes" id="UP001247754">
    <property type="component" value="Unassembled WGS sequence"/>
</dbReference>
<dbReference type="RefSeq" id="WP_310456385.1">
    <property type="nucleotide sequence ID" value="NZ_JAVKPH010000005.1"/>
</dbReference>
<dbReference type="Gene3D" id="3.40.50.1000">
    <property type="entry name" value="HAD superfamily/HAD-like"/>
    <property type="match status" value="1"/>
</dbReference>
<comment type="caution">
    <text evidence="1">The sequence shown here is derived from an EMBL/GenBank/DDBJ whole genome shotgun (WGS) entry which is preliminary data.</text>
</comment>
<protein>
    <submittedName>
        <fullName evidence="1">HAD family phosphatase</fullName>
    </submittedName>
</protein>
<dbReference type="SUPFAM" id="SSF56784">
    <property type="entry name" value="HAD-like"/>
    <property type="match status" value="1"/>
</dbReference>
<dbReference type="InterPro" id="IPR036412">
    <property type="entry name" value="HAD-like_sf"/>
</dbReference>